<dbReference type="InterPro" id="IPR045851">
    <property type="entry name" value="AMP-bd_C_sf"/>
</dbReference>
<evidence type="ECO:0000313" key="2">
    <source>
        <dbReference type="EMBL" id="SER43523.1"/>
    </source>
</evidence>
<dbReference type="InterPro" id="IPR000873">
    <property type="entry name" value="AMP-dep_synth/lig_dom"/>
</dbReference>
<dbReference type="Pfam" id="PF00501">
    <property type="entry name" value="AMP-binding"/>
    <property type="match status" value="1"/>
</dbReference>
<dbReference type="GO" id="GO:0016878">
    <property type="term" value="F:acid-thiol ligase activity"/>
    <property type="evidence" value="ECO:0007669"/>
    <property type="project" value="UniProtKB-ARBA"/>
</dbReference>
<dbReference type="EMBL" id="FOGI01000003">
    <property type="protein sequence ID" value="SER43523.1"/>
    <property type="molecule type" value="Genomic_DNA"/>
</dbReference>
<dbReference type="PANTHER" id="PTHR43767">
    <property type="entry name" value="LONG-CHAIN-FATTY-ACID--COA LIGASE"/>
    <property type="match status" value="1"/>
</dbReference>
<dbReference type="SUPFAM" id="SSF56801">
    <property type="entry name" value="Acetyl-CoA synthetase-like"/>
    <property type="match status" value="1"/>
</dbReference>
<feature type="domain" description="AMP-dependent synthetase/ligase" evidence="1">
    <location>
        <begin position="43"/>
        <end position="384"/>
    </location>
</feature>
<proteinExistence type="predicted"/>
<dbReference type="Gene3D" id="3.30.300.30">
    <property type="match status" value="1"/>
</dbReference>
<gene>
    <name evidence="2" type="ORF">SAMN04487818_103304</name>
</gene>
<protein>
    <submittedName>
        <fullName evidence="2">Acyl-CoA synthetase (AMP-forming)/AMP-acid ligase II</fullName>
    </submittedName>
</protein>
<accession>A0A1H9P7H5</accession>
<evidence type="ECO:0000313" key="3">
    <source>
        <dbReference type="Proteomes" id="UP000199051"/>
    </source>
</evidence>
<reference evidence="3" key="1">
    <citation type="submission" date="2016-10" db="EMBL/GenBank/DDBJ databases">
        <authorList>
            <person name="Varghese N."/>
            <person name="Submissions S."/>
        </authorList>
    </citation>
    <scope>NUCLEOTIDE SEQUENCE [LARGE SCALE GENOMIC DNA]</scope>
    <source>
        <strain evidence="3">DSM 44260</strain>
    </source>
</reference>
<organism evidence="2 3">
    <name type="scientific">Actinokineospora terrae</name>
    <dbReference type="NCBI Taxonomy" id="155974"/>
    <lineage>
        <taxon>Bacteria</taxon>
        <taxon>Bacillati</taxon>
        <taxon>Actinomycetota</taxon>
        <taxon>Actinomycetes</taxon>
        <taxon>Pseudonocardiales</taxon>
        <taxon>Pseudonocardiaceae</taxon>
        <taxon>Actinokineospora</taxon>
    </lineage>
</organism>
<dbReference type="Gene3D" id="3.40.50.12780">
    <property type="entry name" value="N-terminal domain of ligase-like"/>
    <property type="match status" value="1"/>
</dbReference>
<sequence>MSKPRDLGTLFDDLVARRVGTRVVLSRPLDIAPDFGTSYDMPAVAALVRNVAGWLHAAGVKPGDRVAVVKPNHWDYVLIACAAVRVGAVPALLSDQLAPHALEVLLERLEPALLITTRTVLDTARAHGITLIARAARTVTLEGRYPDTINLERLWGSEPPPPSTRDDDDPLLVVHTSGTTGVPKLVVHTNRTLVHGLAGAESTRLPIVSARRRDTVCSAISYSHGRAVPWTASVLWLAPREVVIIDAPDAAEPVLRDHPPTTLEALPSTFVRWRPLLEKPDHPLRGVRLFISTFDAVHPPTVRAFLAATRRRPLWVQVWGQTETGPLTFRFLTRRSLAARDARHPTTRNLGRPAPGRTRLRVVDPRTFEPVPRGTPGLVLAKTPTRCVDYVGEHDRWLAKTDGEWWNTGDIGLRTRWGSYLMLDREVDVLPGQSCVELEDVLEERVTNVVECVVLATPGRLPQPVVVTRDGHLDPAQWRHALRDLPALADPVLLTWEQIPRTGTGKVRRMELRAVLRAGQDTFGTGRWT</sequence>
<dbReference type="AlphaFoldDB" id="A0A1H9P7H5"/>
<evidence type="ECO:0000259" key="1">
    <source>
        <dbReference type="Pfam" id="PF00501"/>
    </source>
</evidence>
<dbReference type="STRING" id="155974.SAMN04487818_103304"/>
<dbReference type="InterPro" id="IPR050237">
    <property type="entry name" value="ATP-dep_AMP-bd_enzyme"/>
</dbReference>
<dbReference type="InterPro" id="IPR042099">
    <property type="entry name" value="ANL_N_sf"/>
</dbReference>
<name>A0A1H9P7H5_9PSEU</name>
<dbReference type="InterPro" id="IPR020845">
    <property type="entry name" value="AMP-binding_CS"/>
</dbReference>
<dbReference type="Proteomes" id="UP000199051">
    <property type="component" value="Unassembled WGS sequence"/>
</dbReference>
<keyword evidence="3" id="KW-1185">Reference proteome</keyword>
<keyword evidence="2" id="KW-0436">Ligase</keyword>
<dbReference type="PANTHER" id="PTHR43767:SF1">
    <property type="entry name" value="NONRIBOSOMAL PEPTIDE SYNTHASE PES1 (EUROFUNG)-RELATED"/>
    <property type="match status" value="1"/>
</dbReference>
<dbReference type="RefSeq" id="WP_092775730.1">
    <property type="nucleotide sequence ID" value="NZ_FOGI01000003.1"/>
</dbReference>
<dbReference type="PROSITE" id="PS00455">
    <property type="entry name" value="AMP_BINDING"/>
    <property type="match status" value="1"/>
</dbReference>